<dbReference type="GO" id="GO:0140359">
    <property type="term" value="F:ABC-type transporter activity"/>
    <property type="evidence" value="ECO:0007669"/>
    <property type="project" value="InterPro"/>
</dbReference>
<name>A0A3B1C389_9ZZZZ</name>
<dbReference type="PRINTS" id="PR00164">
    <property type="entry name" value="ABC2TRNSPORT"/>
</dbReference>
<keyword evidence="3" id="KW-0813">Transport</keyword>
<evidence type="ECO:0000256" key="4">
    <source>
        <dbReference type="ARBA" id="ARBA00022475"/>
    </source>
</evidence>
<keyword evidence="5 8" id="KW-0812">Transmembrane</keyword>
<comment type="subcellular location">
    <subcellularLocation>
        <location evidence="1">Cell membrane</location>
        <topology evidence="1">Multi-pass membrane protein</topology>
    </subcellularLocation>
</comment>
<evidence type="ECO:0000259" key="9">
    <source>
        <dbReference type="PROSITE" id="PS51012"/>
    </source>
</evidence>
<dbReference type="AlphaFoldDB" id="A0A3B1C389"/>
<dbReference type="InterPro" id="IPR051449">
    <property type="entry name" value="ABC-2_transporter_component"/>
</dbReference>
<evidence type="ECO:0000256" key="2">
    <source>
        <dbReference type="ARBA" id="ARBA00007783"/>
    </source>
</evidence>
<keyword evidence="4" id="KW-1003">Cell membrane</keyword>
<dbReference type="InterPro" id="IPR000412">
    <property type="entry name" value="ABC_2_transport"/>
</dbReference>
<evidence type="ECO:0000256" key="5">
    <source>
        <dbReference type="ARBA" id="ARBA00022692"/>
    </source>
</evidence>
<evidence type="ECO:0000313" key="10">
    <source>
        <dbReference type="EMBL" id="VAX17330.1"/>
    </source>
</evidence>
<dbReference type="InterPro" id="IPR013525">
    <property type="entry name" value="ABC2_TM"/>
</dbReference>
<dbReference type="Pfam" id="PF12698">
    <property type="entry name" value="ABC2_membrane_3"/>
    <property type="match status" value="1"/>
</dbReference>
<accession>A0A3B1C389</accession>
<dbReference type="GO" id="GO:0043190">
    <property type="term" value="C:ATP-binding cassette (ABC) transporter complex"/>
    <property type="evidence" value="ECO:0007669"/>
    <property type="project" value="InterPro"/>
</dbReference>
<feature type="transmembrane region" description="Helical" evidence="8">
    <location>
        <begin position="304"/>
        <end position="323"/>
    </location>
</feature>
<dbReference type="PANTHER" id="PTHR30294">
    <property type="entry name" value="MEMBRANE COMPONENT OF ABC TRANSPORTER YHHJ-RELATED"/>
    <property type="match status" value="1"/>
</dbReference>
<protein>
    <recommendedName>
        <fullName evidence="9">ABC transmembrane type-2 domain-containing protein</fullName>
    </recommendedName>
</protein>
<evidence type="ECO:0000256" key="3">
    <source>
        <dbReference type="ARBA" id="ARBA00022448"/>
    </source>
</evidence>
<proteinExistence type="inferred from homology"/>
<feature type="domain" description="ABC transmembrane type-2" evidence="9">
    <location>
        <begin position="151"/>
        <end position="386"/>
    </location>
</feature>
<feature type="transmembrane region" description="Helical" evidence="8">
    <location>
        <begin position="362"/>
        <end position="383"/>
    </location>
</feature>
<evidence type="ECO:0000256" key="8">
    <source>
        <dbReference type="SAM" id="Phobius"/>
    </source>
</evidence>
<dbReference type="EMBL" id="UOGA01000095">
    <property type="protein sequence ID" value="VAX17330.1"/>
    <property type="molecule type" value="Genomic_DNA"/>
</dbReference>
<dbReference type="PROSITE" id="PS51012">
    <property type="entry name" value="ABC_TM2"/>
    <property type="match status" value="1"/>
</dbReference>
<evidence type="ECO:0000256" key="7">
    <source>
        <dbReference type="ARBA" id="ARBA00023136"/>
    </source>
</evidence>
<organism evidence="10">
    <name type="scientific">hydrothermal vent metagenome</name>
    <dbReference type="NCBI Taxonomy" id="652676"/>
    <lineage>
        <taxon>unclassified sequences</taxon>
        <taxon>metagenomes</taxon>
        <taxon>ecological metagenomes</taxon>
    </lineage>
</organism>
<keyword evidence="7 8" id="KW-0472">Membrane</keyword>
<keyword evidence="6 8" id="KW-1133">Transmembrane helix</keyword>
<feature type="transmembrane region" description="Helical" evidence="8">
    <location>
        <begin position="193"/>
        <end position="216"/>
    </location>
</feature>
<evidence type="ECO:0000256" key="6">
    <source>
        <dbReference type="ARBA" id="ARBA00022989"/>
    </source>
</evidence>
<comment type="similarity">
    <text evidence="2">Belongs to the ABC-2 integral membrane protein family.</text>
</comment>
<feature type="transmembrane region" description="Helical" evidence="8">
    <location>
        <begin position="21"/>
        <end position="39"/>
    </location>
</feature>
<evidence type="ECO:0000256" key="1">
    <source>
        <dbReference type="ARBA" id="ARBA00004651"/>
    </source>
</evidence>
<reference evidence="10" key="1">
    <citation type="submission" date="2018-06" db="EMBL/GenBank/DDBJ databases">
        <authorList>
            <person name="Zhirakovskaya E."/>
        </authorList>
    </citation>
    <scope>NUCLEOTIDE SEQUENCE</scope>
</reference>
<gene>
    <name evidence="10" type="ORF">MNBD_NITROSPINAE04-1336</name>
</gene>
<feature type="transmembrane region" description="Helical" evidence="8">
    <location>
        <begin position="237"/>
        <end position="261"/>
    </location>
</feature>
<feature type="transmembrane region" description="Helical" evidence="8">
    <location>
        <begin position="273"/>
        <end position="297"/>
    </location>
</feature>
<dbReference type="InterPro" id="IPR047817">
    <property type="entry name" value="ABC2_TM_bact-type"/>
</dbReference>
<dbReference type="PANTHER" id="PTHR30294:SF38">
    <property type="entry name" value="TRANSPORT PERMEASE PROTEIN"/>
    <property type="match status" value="1"/>
</dbReference>
<sequence length="390" mass="44142">MKAYWVALRIIQEILRDRRTLAFFFLVPIFVMTLIYYAVAEDEVVKIGVVSRGIARLFDSDFINELDDDKDVELVSIDIPDEETDPVIINKLITDNLLNGKADGILYLDKMLLLDRFSGKKGMLHIYVEGSRPLTTANVFSAIADAMDDLAARLPVVIDASCSALCANSVNNKAMELEKHYIYGSDDYRQIDYFLPALQMFFVFFFTFIISAVTFQRERLRGTLERLQVAPISFGEIIAGYIGGFFVFVGLQSAIILTYILLLIEFEFTSAQVLSLCVVTALTMLIALMLGLLASFLAANEFQALQFIPLVILPQIFLSDIIWDVDSFPKFFRLISYVFPLTHATAVARDVMIRNQPLLHSWPQLLILCGFIVLIFAVITSVANRKEKRY</sequence>